<dbReference type="EMBL" id="LR796639">
    <property type="protein sequence ID" value="CAB4156827.1"/>
    <property type="molecule type" value="Genomic_DNA"/>
</dbReference>
<gene>
    <name evidence="1" type="ORF">UFOVP658_177</name>
</gene>
<proteinExistence type="predicted"/>
<protein>
    <submittedName>
        <fullName evidence="1">Uncharacterized protein</fullName>
    </submittedName>
</protein>
<accession>A0A6J5NDC3</accession>
<evidence type="ECO:0000313" key="1">
    <source>
        <dbReference type="EMBL" id="CAB4156827.1"/>
    </source>
</evidence>
<reference evidence="1" key="1">
    <citation type="submission" date="2020-04" db="EMBL/GenBank/DDBJ databases">
        <authorList>
            <person name="Chiriac C."/>
            <person name="Salcher M."/>
            <person name="Ghai R."/>
            <person name="Kavagutti S V."/>
        </authorList>
    </citation>
    <scope>NUCLEOTIDE SEQUENCE</scope>
</reference>
<organism evidence="1">
    <name type="scientific">uncultured Caudovirales phage</name>
    <dbReference type="NCBI Taxonomy" id="2100421"/>
    <lineage>
        <taxon>Viruses</taxon>
        <taxon>Duplodnaviria</taxon>
        <taxon>Heunggongvirae</taxon>
        <taxon>Uroviricota</taxon>
        <taxon>Caudoviricetes</taxon>
        <taxon>Peduoviridae</taxon>
        <taxon>Maltschvirus</taxon>
        <taxon>Maltschvirus maltsch</taxon>
    </lineage>
</organism>
<sequence>MATKFVTNLDLNQNQLLKTRFEALSTDPSSSLFEGWVYYNTTSDTLRIYANGVWRTFLDGISAAGSASTALTVNESGGLVTLTPNLATSSAHGVMSSTDKSKLDDATSEATASKLVIRDGSGNIKVATPTDDAHAATKGYVDAARSGLDVKASVRVATTAPVLLASGLENGDTLDGVTLATGDRVLVKDQSTGSENGIYVVQASGAAVRATDADTSAEVTAGMFTFVAEGTTNADSGWVLTTNDTVTLGTTALTFAQFSGAGQITAGDGLTKTGNTINAVGTADRISVSSDAINIAATYAGQNTITTLGTITTGTWNGVDIAVADGGTGASTAGDARTNLGAGGTQGSGVSTPALSRKVTKTIGDSAATSFTVQHGFGTREVMIQVYDAATYDTVIADTVRTDTNNVTVAFSSAPSSNAYVVVVIG</sequence>
<name>A0A6J5NDC3_9CAUD</name>